<evidence type="ECO:0000313" key="2">
    <source>
        <dbReference type="EMBL" id="GBC04817.1"/>
    </source>
</evidence>
<dbReference type="Proteomes" id="UP000247702">
    <property type="component" value="Unassembled WGS sequence"/>
</dbReference>
<reference evidence="2 4" key="1">
    <citation type="submission" date="2017-11" db="EMBL/GenBank/DDBJ databases">
        <title>The genome of Rhizophagus clarus HR1 reveals common genetic basis of auxotrophy among arbuscular mycorrhizal fungi.</title>
        <authorList>
            <person name="Kobayashi Y."/>
        </authorList>
    </citation>
    <scope>NUCLEOTIDE SEQUENCE [LARGE SCALE GENOMIC DNA]</scope>
    <source>
        <strain evidence="2 4">HR1</strain>
    </source>
</reference>
<sequence>MPTLPGDCLLQIFSYLADDSKSLYAFLRVNRLWCVNAIKYLWKQPFKFALVLKSTPDYTSHHRRKTGKLTETFITCLIHNEIISGGSIQNKKRTSARVPLISPPLFNYVGFIRKLDLDDLGLAIAEWAEYIFSPKYNRDTSSVKLRNAIFSVLIQQKSTKYTSIKNFRNDNSLIEEITMKIYKLFMNQIPKLDCLSMKPGGTDRIFSSTSEILKVHLEEGAWFNHITKENMSIIHYPRANICLANLVEFEWKIFRAEAITSRQFLIDLAKICTKIQRIEFDMNKPWLSDPQPQDLLIPEALKILIESQTCLEEFELKNCVLHSHHIMLGLNNRANTLKRLSFRQVNSLNLEFISDIAHLYNLEELRYYGGNMWSKDAWPLSFTHFPVLKIYEIDDLFPTAITTNPDALVSVSCPALRTFIYNQRRYYRAESTSSIIESIGLHCENLRHFECNAEICSINLLQLAFISSPNLERIILTNDRLSLKIDEMLLVVRLKKLKYLEMNGSWNFKAESLNEFLTASQPPLSTIVLSKNSCFEDPHLEVLLDCLEGVLTTFHLIKLTKRLSLDMRRQAKDKIENFLYKRKTNIEEE</sequence>
<protein>
    <recommendedName>
        <fullName evidence="1">F-box domain-containing protein</fullName>
    </recommendedName>
</protein>
<dbReference type="EMBL" id="BLAL01000215">
    <property type="protein sequence ID" value="GES92462.1"/>
    <property type="molecule type" value="Genomic_DNA"/>
</dbReference>
<dbReference type="AlphaFoldDB" id="A0A2Z6SGP8"/>
<dbReference type="InterPro" id="IPR032675">
    <property type="entry name" value="LRR_dom_sf"/>
</dbReference>
<dbReference type="OrthoDB" id="2322866at2759"/>
<dbReference type="EMBL" id="BEXD01003970">
    <property type="protein sequence ID" value="GBC04817.1"/>
    <property type="molecule type" value="Genomic_DNA"/>
</dbReference>
<evidence type="ECO:0000313" key="4">
    <source>
        <dbReference type="Proteomes" id="UP000247702"/>
    </source>
</evidence>
<comment type="caution">
    <text evidence="2">The sequence shown here is derived from an EMBL/GenBank/DDBJ whole genome shotgun (WGS) entry which is preliminary data.</text>
</comment>
<dbReference type="Gene3D" id="3.80.10.10">
    <property type="entry name" value="Ribonuclease Inhibitor"/>
    <property type="match status" value="1"/>
</dbReference>
<dbReference type="Pfam" id="PF12937">
    <property type="entry name" value="F-box-like"/>
    <property type="match status" value="1"/>
</dbReference>
<dbReference type="SUPFAM" id="SSF52047">
    <property type="entry name" value="RNI-like"/>
    <property type="match status" value="1"/>
</dbReference>
<organism evidence="2 4">
    <name type="scientific">Rhizophagus clarus</name>
    <dbReference type="NCBI Taxonomy" id="94130"/>
    <lineage>
        <taxon>Eukaryota</taxon>
        <taxon>Fungi</taxon>
        <taxon>Fungi incertae sedis</taxon>
        <taxon>Mucoromycota</taxon>
        <taxon>Glomeromycotina</taxon>
        <taxon>Glomeromycetes</taxon>
        <taxon>Glomerales</taxon>
        <taxon>Glomeraceae</taxon>
        <taxon>Rhizophagus</taxon>
    </lineage>
</organism>
<reference evidence="3" key="2">
    <citation type="submission" date="2019-10" db="EMBL/GenBank/DDBJ databases">
        <title>Conservation and host-specific expression of non-tandemly repeated heterogenous ribosome RNA gene in arbuscular mycorrhizal fungi.</title>
        <authorList>
            <person name="Maeda T."/>
            <person name="Kobayashi Y."/>
            <person name="Nakagawa T."/>
            <person name="Ezawa T."/>
            <person name="Yamaguchi K."/>
            <person name="Bino T."/>
            <person name="Nishimoto Y."/>
            <person name="Shigenobu S."/>
            <person name="Kawaguchi M."/>
        </authorList>
    </citation>
    <scope>NUCLEOTIDE SEQUENCE</scope>
    <source>
        <strain evidence="3">HR1</strain>
    </source>
</reference>
<proteinExistence type="predicted"/>
<evidence type="ECO:0000313" key="3">
    <source>
        <dbReference type="EMBL" id="GES92462.1"/>
    </source>
</evidence>
<dbReference type="SUPFAM" id="SSF81383">
    <property type="entry name" value="F-box domain"/>
    <property type="match status" value="1"/>
</dbReference>
<gene>
    <name evidence="3" type="ORF">RCL2_001923700</name>
    <name evidence="2" type="ORF">RclHR1_00590003</name>
</gene>
<accession>A0A2Z6SGP8</accession>
<keyword evidence="4" id="KW-1185">Reference proteome</keyword>
<dbReference type="InterPro" id="IPR001810">
    <property type="entry name" value="F-box_dom"/>
</dbReference>
<evidence type="ECO:0000259" key="1">
    <source>
        <dbReference type="Pfam" id="PF12937"/>
    </source>
</evidence>
<dbReference type="Proteomes" id="UP000615446">
    <property type="component" value="Unassembled WGS sequence"/>
</dbReference>
<dbReference type="InterPro" id="IPR036047">
    <property type="entry name" value="F-box-like_dom_sf"/>
</dbReference>
<name>A0A2Z6SGP8_9GLOM</name>
<feature type="domain" description="F-box" evidence="1">
    <location>
        <begin position="2"/>
        <end position="46"/>
    </location>
</feature>